<dbReference type="Proteomes" id="UP000779574">
    <property type="component" value="Unassembled WGS sequence"/>
</dbReference>
<proteinExistence type="predicted"/>
<dbReference type="OrthoDB" id="3925306at2759"/>
<protein>
    <submittedName>
        <fullName evidence="1">Uncharacterized protein</fullName>
    </submittedName>
</protein>
<feature type="non-terminal residue" evidence="1">
    <location>
        <position position="164"/>
    </location>
</feature>
<evidence type="ECO:0000313" key="2">
    <source>
        <dbReference type="Proteomes" id="UP000779574"/>
    </source>
</evidence>
<gene>
    <name evidence="1" type="ORF">KCU76_g1619</name>
</gene>
<reference evidence="1" key="2">
    <citation type="submission" date="2021-08" db="EMBL/GenBank/DDBJ databases">
        <authorList>
            <person name="Gostincar C."/>
            <person name="Sun X."/>
            <person name="Song Z."/>
            <person name="Gunde-Cimerman N."/>
        </authorList>
    </citation>
    <scope>NUCLEOTIDE SEQUENCE</scope>
    <source>
        <strain evidence="1">EXF-9911</strain>
    </source>
</reference>
<dbReference type="EMBL" id="JAHFXF010000036">
    <property type="protein sequence ID" value="KAG9699299.1"/>
    <property type="molecule type" value="Genomic_DNA"/>
</dbReference>
<name>A0A9P8EUS0_AURME</name>
<reference evidence="1" key="1">
    <citation type="journal article" date="2021" name="J Fungi (Basel)">
        <title>Virulence traits and population genomics of the black yeast Aureobasidium melanogenum.</title>
        <authorList>
            <person name="Cernosa A."/>
            <person name="Sun X."/>
            <person name="Gostincar C."/>
            <person name="Fang C."/>
            <person name="Gunde-Cimerman N."/>
            <person name="Song Z."/>
        </authorList>
    </citation>
    <scope>NUCLEOTIDE SEQUENCE</scope>
    <source>
        <strain evidence="1">EXF-9911</strain>
    </source>
</reference>
<accession>A0A9P8EUS0</accession>
<dbReference type="AlphaFoldDB" id="A0A9P8EUS0"/>
<sequence length="164" mass="18884">MVQSKSPEELAAISQQWDELEEECTKNLVDLDQFIHEITRLRQAIFFHYAIYAVKIKNLPSTVDLGQFSAEQLQSFHQALEHEQKAGEATWQLYEGQNKVNTCQDTLKKFIAFREEYFVLEASEQQQLDQGKTAIAVGRFEGRKTGLVLMQAREEILKLSGEDD</sequence>
<comment type="caution">
    <text evidence="1">The sequence shown here is derived from an EMBL/GenBank/DDBJ whole genome shotgun (WGS) entry which is preliminary data.</text>
</comment>
<organism evidence="1 2">
    <name type="scientific">Aureobasidium melanogenum</name>
    <name type="common">Aureobasidium pullulans var. melanogenum</name>
    <dbReference type="NCBI Taxonomy" id="46634"/>
    <lineage>
        <taxon>Eukaryota</taxon>
        <taxon>Fungi</taxon>
        <taxon>Dikarya</taxon>
        <taxon>Ascomycota</taxon>
        <taxon>Pezizomycotina</taxon>
        <taxon>Dothideomycetes</taxon>
        <taxon>Dothideomycetidae</taxon>
        <taxon>Dothideales</taxon>
        <taxon>Saccotheciaceae</taxon>
        <taxon>Aureobasidium</taxon>
    </lineage>
</organism>
<evidence type="ECO:0000313" key="1">
    <source>
        <dbReference type="EMBL" id="KAG9699299.1"/>
    </source>
</evidence>